<dbReference type="InterPro" id="IPR001611">
    <property type="entry name" value="Leu-rich_rpt"/>
</dbReference>
<keyword evidence="3" id="KW-0804">Transcription</keyword>
<dbReference type="SUPFAM" id="SSF47986">
    <property type="entry name" value="DEATH domain"/>
    <property type="match status" value="2"/>
</dbReference>
<keyword evidence="1" id="KW-0677">Repeat</keyword>
<dbReference type="SMART" id="SM00005">
    <property type="entry name" value="DEATH"/>
    <property type="match status" value="2"/>
</dbReference>
<dbReference type="Gene3D" id="1.10.533.10">
    <property type="entry name" value="Death Domain, Fas"/>
    <property type="match status" value="2"/>
</dbReference>
<reference evidence="7" key="1">
    <citation type="submission" date="2022-01" db="EMBL/GenBank/DDBJ databases">
        <authorList>
            <person name="Braso-Vives M."/>
        </authorList>
    </citation>
    <scope>NUCLEOTIDE SEQUENCE</scope>
</reference>
<dbReference type="GO" id="GO:0003713">
    <property type="term" value="F:transcription coactivator activity"/>
    <property type="evidence" value="ECO:0007669"/>
    <property type="project" value="InterPro"/>
</dbReference>
<proteinExistence type="predicted"/>
<dbReference type="PANTHER" id="PTHR15077">
    <property type="entry name" value="FAS-ASSOCIATING DEATH DOMAIN-CONTAINING PROTEIN FADD"/>
    <property type="match status" value="1"/>
</dbReference>
<dbReference type="Pfam" id="PF00531">
    <property type="entry name" value="Death"/>
    <property type="match status" value="2"/>
</dbReference>
<dbReference type="Gene3D" id="1.10.1630.10">
    <property type="entry name" value="Nuclear receptor coactivator, CREB-bp-like, interlocking domain"/>
    <property type="match status" value="1"/>
</dbReference>
<dbReference type="PROSITE" id="PS51450">
    <property type="entry name" value="LRR"/>
    <property type="match status" value="1"/>
</dbReference>
<organism evidence="7 8">
    <name type="scientific">Branchiostoma lanceolatum</name>
    <name type="common">Common lancelet</name>
    <name type="synonym">Amphioxus lanceolatum</name>
    <dbReference type="NCBI Taxonomy" id="7740"/>
    <lineage>
        <taxon>Eukaryota</taxon>
        <taxon>Metazoa</taxon>
        <taxon>Chordata</taxon>
        <taxon>Cephalochordata</taxon>
        <taxon>Leptocardii</taxon>
        <taxon>Amphioxiformes</taxon>
        <taxon>Branchiostomatidae</taxon>
        <taxon>Branchiostoma</taxon>
    </lineage>
</organism>
<dbReference type="PANTHER" id="PTHR15077:SF9">
    <property type="entry name" value="C-TERMINAL OF ROC (COR) DOMAIN-CONTAINING PROTEIN"/>
    <property type="match status" value="1"/>
</dbReference>
<evidence type="ECO:0000256" key="4">
    <source>
        <dbReference type="ARBA" id="ARBA00023242"/>
    </source>
</evidence>
<dbReference type="InterPro" id="IPR011029">
    <property type="entry name" value="DEATH-like_dom_sf"/>
</dbReference>
<dbReference type="InterPro" id="IPR009110">
    <property type="entry name" value="Nuc_rcpt_coact"/>
</dbReference>
<dbReference type="CDD" id="cd01670">
    <property type="entry name" value="Death"/>
    <property type="match status" value="2"/>
</dbReference>
<dbReference type="InterPro" id="IPR000488">
    <property type="entry name" value="Death_dom"/>
</dbReference>
<dbReference type="InterPro" id="IPR014744">
    <property type="entry name" value="Nuc_rcpt_coact_CREBbp"/>
</dbReference>
<dbReference type="CDD" id="cd20910">
    <property type="entry name" value="NCBD_CREBBP-p300_like"/>
    <property type="match status" value="1"/>
</dbReference>
<keyword evidence="8" id="KW-1185">Reference proteome</keyword>
<feature type="domain" description="Death" evidence="6">
    <location>
        <begin position="421"/>
        <end position="503"/>
    </location>
</feature>
<evidence type="ECO:0000256" key="5">
    <source>
        <dbReference type="SAM" id="MobiDB-lite"/>
    </source>
</evidence>
<dbReference type="InterPro" id="IPR037073">
    <property type="entry name" value="Nuc_rcpt_coact_CREBbp_sf"/>
</dbReference>
<dbReference type="AlphaFoldDB" id="A0A8J9ZAY8"/>
<feature type="domain" description="Death" evidence="6">
    <location>
        <begin position="27"/>
        <end position="96"/>
    </location>
</feature>
<dbReference type="GO" id="GO:0005634">
    <property type="term" value="C:nucleus"/>
    <property type="evidence" value="ECO:0007669"/>
    <property type="project" value="InterPro"/>
</dbReference>
<feature type="region of interest" description="Disordered" evidence="5">
    <location>
        <begin position="514"/>
        <end position="569"/>
    </location>
</feature>
<evidence type="ECO:0000259" key="6">
    <source>
        <dbReference type="PROSITE" id="PS50017"/>
    </source>
</evidence>
<feature type="compositionally biased region" description="Basic and acidic residues" evidence="5">
    <location>
        <begin position="382"/>
        <end position="391"/>
    </location>
</feature>
<dbReference type="PROSITE" id="PS50017">
    <property type="entry name" value="DEATH_DOMAIN"/>
    <property type="match status" value="2"/>
</dbReference>
<keyword evidence="2" id="KW-0805">Transcription regulation</keyword>
<dbReference type="EMBL" id="OV696703">
    <property type="protein sequence ID" value="CAH1251166.1"/>
    <property type="molecule type" value="Genomic_DNA"/>
</dbReference>
<feature type="compositionally biased region" description="Polar residues" evidence="5">
    <location>
        <begin position="150"/>
        <end position="160"/>
    </location>
</feature>
<evidence type="ECO:0000256" key="3">
    <source>
        <dbReference type="ARBA" id="ARBA00023163"/>
    </source>
</evidence>
<dbReference type="Pfam" id="PF09030">
    <property type="entry name" value="Creb_binding"/>
    <property type="match status" value="1"/>
</dbReference>
<dbReference type="Gene3D" id="3.80.10.10">
    <property type="entry name" value="Ribonuclease Inhibitor"/>
    <property type="match status" value="2"/>
</dbReference>
<evidence type="ECO:0000256" key="1">
    <source>
        <dbReference type="ARBA" id="ARBA00022737"/>
    </source>
</evidence>
<feature type="region of interest" description="Disordered" evidence="5">
    <location>
        <begin position="355"/>
        <end position="407"/>
    </location>
</feature>
<keyword evidence="4" id="KW-0539">Nucleus</keyword>
<dbReference type="SUPFAM" id="SSF69125">
    <property type="entry name" value="Nuclear receptor coactivator interlocking domain"/>
    <property type="match status" value="1"/>
</dbReference>
<dbReference type="SUPFAM" id="SSF52047">
    <property type="entry name" value="RNI-like"/>
    <property type="match status" value="2"/>
</dbReference>
<feature type="region of interest" description="Disordered" evidence="5">
    <location>
        <begin position="134"/>
        <end position="166"/>
    </location>
</feature>
<accession>A0A8J9ZAY8</accession>
<dbReference type="InterPro" id="IPR016729">
    <property type="entry name" value="FADD"/>
</dbReference>
<dbReference type="InterPro" id="IPR032675">
    <property type="entry name" value="LRR_dom_sf"/>
</dbReference>
<evidence type="ECO:0000256" key="2">
    <source>
        <dbReference type="ARBA" id="ARBA00023015"/>
    </source>
</evidence>
<feature type="compositionally biased region" description="Basic and acidic residues" evidence="5">
    <location>
        <begin position="359"/>
        <end position="370"/>
    </location>
</feature>
<dbReference type="SMART" id="SM00368">
    <property type="entry name" value="LRR_RI"/>
    <property type="match status" value="5"/>
</dbReference>
<dbReference type="GO" id="GO:0000123">
    <property type="term" value="C:histone acetyltransferase complex"/>
    <property type="evidence" value="ECO:0007669"/>
    <property type="project" value="InterPro"/>
</dbReference>
<feature type="compositionally biased region" description="Basic and acidic residues" evidence="5">
    <location>
        <begin position="553"/>
        <end position="569"/>
    </location>
</feature>
<dbReference type="GO" id="GO:0004402">
    <property type="term" value="F:histone acetyltransferase activity"/>
    <property type="evidence" value="ECO:0007669"/>
    <property type="project" value="InterPro"/>
</dbReference>
<dbReference type="FunFam" id="1.10.533.10:FF:000087">
    <property type="entry name" value="Uncharacterized protein"/>
    <property type="match status" value="1"/>
</dbReference>
<dbReference type="OrthoDB" id="120976at2759"/>
<evidence type="ECO:0000313" key="7">
    <source>
        <dbReference type="EMBL" id="CAH1251166.1"/>
    </source>
</evidence>
<sequence>MAEDEQDSHTVDVDECFDKVIAKVSRKWDDLARKLEFNENEISVIETLKPDQNRRCREMLNRWRNKKGREATLQVLKQALINIGERLTAESLEAAYRDGRLSDTLTRELITDDMRAAEGEDLYVHVTLLGVDGGCRDDRRSDEEEPRGSTGESQVGSTSGIPDAFIKQDPVSPIKVEPPDNLPSCSYSIEAGDTKPSFYVSDSQPSEVKIELIKRRPPIDLQKVRLYVKTEPHFHIKREGHQSRHVALHQHRVTGMNSRVKTEAEEQDQTQQHHFIRKEPHPVVETGQHTLKYHHQMKIEQHPLTETEAYLVKTEEQQTLKTEAPYQLQMERPTLTTESEYDLATDYHYGYTEPQFDTDTEHNMETEHNTGTESHPSMDPPLTKDSDRMETETGAGAEVQQEQTDLMHQEQQQEELFCYHCYYQLMVVADRLGPSWTWLALQLGFTSTDVERISSTYHPSWQAHWCLWEWIQRELWGATVDAVLVGLRAAGLHQIADDVETGALFQKDIDDGSWGSEWKGQDDKDDVSSSDGDSDDDGDSGGAACQKPSAPNEIHDDTDGLHKKNPDYHDESIETETNVQGGQGIHLDGNLDHVLMSSSSVDEQESQEADPTEVPRICISCRQTMQPEYSYTCPTSEHCDLCELCCSHEDHPQSLQTPQGAPGNVEKANVGLAVPQPVAHQVQQGSGNQPPAQALLQLKQVLEASSAPQQQQQVLSILKSNPQLRSAFIKQRGVHQQMQQQMQNQQQQQMQPMSPHQTKVTNIHESQVNPPTCTFTPTLYPTGEDALAWNDCLHDFFKTDEDTTRVIQQSWPSNLLVKHLIRDRGDFLPPLPNLEEIDLSHNIFSDEAVLDLTKGLASCPTLRSVNLSYNKISNKGALKLLLQQFKQLQVDTKDNRISADIVSLLARRTDASQVTKLDLISRESSYWDVAPLPITEVHLLVQFLPQLPNLQELALCVSCQGEEEAEHINQLHGVRHVLKKLKLKDWSLDNMIRLSTQMFQHLLLLEDIDFSGNNFNDETMPGFAKCLALCPNLKKVNLSNNKLSEGGDFLPPLPNSEEIDLSHNGISDEAVPGLANGIGSCQKLKKVNLSDNKLSDVEELFEAFTNLPFLTYVDIQHNSLRDESLPTIAAWLKVRTGIERADLIRSFTDLPFLTHVNIENNSLRDESLPAIAAWLKFRTDVEIVNLHDNRFSAEGVRDFVRTMKGKAYETVFSNDLLYDGSQADVGEAVESGGEDVRREEQQWARLRSETGLIRVEARQLRIWIDHKGRSSNDTQLVSE</sequence>
<gene>
    <name evidence="7" type="primary">LRRC31</name>
    <name evidence="7" type="ORF">BLAG_LOCUS11641</name>
</gene>
<evidence type="ECO:0000313" key="8">
    <source>
        <dbReference type="Proteomes" id="UP000838412"/>
    </source>
</evidence>
<name>A0A8J9ZAY8_BRALA</name>
<protein>
    <submittedName>
        <fullName evidence="7">LRRC31 protein</fullName>
    </submittedName>
</protein>
<dbReference type="Proteomes" id="UP000838412">
    <property type="component" value="Chromosome 18"/>
</dbReference>
<dbReference type="GO" id="GO:0007165">
    <property type="term" value="P:signal transduction"/>
    <property type="evidence" value="ECO:0007669"/>
    <property type="project" value="InterPro"/>
</dbReference>
<dbReference type="Pfam" id="PF13516">
    <property type="entry name" value="LRR_6"/>
    <property type="match status" value="2"/>
</dbReference>